<protein>
    <recommendedName>
        <fullName evidence="7">GOST seven transmembrane domain-containing protein</fullName>
    </recommendedName>
</protein>
<comment type="caution">
    <text evidence="8">The sequence shown here is derived from an EMBL/GenBank/DDBJ whole genome shotgun (WGS) entry which is preliminary data.</text>
</comment>
<dbReference type="InterPro" id="IPR009637">
    <property type="entry name" value="GPR107/GPR108-like"/>
</dbReference>
<evidence type="ECO:0000259" key="7">
    <source>
        <dbReference type="Pfam" id="PF06814"/>
    </source>
</evidence>
<evidence type="ECO:0000313" key="8">
    <source>
        <dbReference type="EMBL" id="KAL2331634.1"/>
    </source>
</evidence>
<gene>
    <name evidence="8" type="ORF">Fmac_019215</name>
</gene>
<evidence type="ECO:0000256" key="3">
    <source>
        <dbReference type="ARBA" id="ARBA00022729"/>
    </source>
</evidence>
<feature type="transmembrane region" description="Helical" evidence="6">
    <location>
        <begin position="24"/>
        <end position="48"/>
    </location>
</feature>
<dbReference type="GO" id="GO:0016020">
    <property type="term" value="C:membrane"/>
    <property type="evidence" value="ECO:0007669"/>
    <property type="project" value="UniProtKB-SubCell"/>
</dbReference>
<accession>A0ABD1M766</accession>
<dbReference type="Proteomes" id="UP001603857">
    <property type="component" value="Unassembled WGS sequence"/>
</dbReference>
<feature type="transmembrane region" description="Helical" evidence="6">
    <location>
        <begin position="60"/>
        <end position="78"/>
    </location>
</feature>
<name>A0ABD1M766_9FABA</name>
<evidence type="ECO:0000256" key="2">
    <source>
        <dbReference type="ARBA" id="ARBA00022692"/>
    </source>
</evidence>
<dbReference type="PANTHER" id="PTHR21229:SF55">
    <property type="entry name" value="EXPRESSED PROTEIN-RELATED"/>
    <property type="match status" value="1"/>
</dbReference>
<dbReference type="InterPro" id="IPR053937">
    <property type="entry name" value="GOST_TM"/>
</dbReference>
<organism evidence="8 9">
    <name type="scientific">Flemingia macrophylla</name>
    <dbReference type="NCBI Taxonomy" id="520843"/>
    <lineage>
        <taxon>Eukaryota</taxon>
        <taxon>Viridiplantae</taxon>
        <taxon>Streptophyta</taxon>
        <taxon>Embryophyta</taxon>
        <taxon>Tracheophyta</taxon>
        <taxon>Spermatophyta</taxon>
        <taxon>Magnoliopsida</taxon>
        <taxon>eudicotyledons</taxon>
        <taxon>Gunneridae</taxon>
        <taxon>Pentapetalae</taxon>
        <taxon>rosids</taxon>
        <taxon>fabids</taxon>
        <taxon>Fabales</taxon>
        <taxon>Fabaceae</taxon>
        <taxon>Papilionoideae</taxon>
        <taxon>50 kb inversion clade</taxon>
        <taxon>NPAAA clade</taxon>
        <taxon>indigoferoid/millettioid clade</taxon>
        <taxon>Phaseoleae</taxon>
        <taxon>Flemingia</taxon>
    </lineage>
</organism>
<keyword evidence="5 6" id="KW-0472">Membrane</keyword>
<dbReference type="PANTHER" id="PTHR21229">
    <property type="entry name" value="LUNG SEVEN TRANSMEMBRANE RECEPTOR"/>
    <property type="match status" value="1"/>
</dbReference>
<dbReference type="AlphaFoldDB" id="A0ABD1M766"/>
<evidence type="ECO:0000256" key="4">
    <source>
        <dbReference type="ARBA" id="ARBA00022989"/>
    </source>
</evidence>
<proteinExistence type="predicted"/>
<keyword evidence="3" id="KW-0732">Signal</keyword>
<feature type="domain" description="GOST seven transmembrane" evidence="7">
    <location>
        <begin position="1"/>
        <end position="102"/>
    </location>
</feature>
<sequence>MCEMAVLYFEYSNFNSNGARPMGITLWVVTFTSVKKTLSLLLVVSMGYGVVRPMLGGHGVAYRVLLLCLLYFVAFEELKLFKHLRNINDFSEKPKLLLMLLVVSFEHQSHTR</sequence>
<comment type="subcellular location">
    <subcellularLocation>
        <location evidence="1">Membrane</location>
        <topology evidence="1">Multi-pass membrane protein</topology>
    </subcellularLocation>
</comment>
<keyword evidence="4 6" id="KW-1133">Transmembrane helix</keyword>
<evidence type="ECO:0000256" key="6">
    <source>
        <dbReference type="SAM" id="Phobius"/>
    </source>
</evidence>
<reference evidence="8 9" key="1">
    <citation type="submission" date="2024-08" db="EMBL/GenBank/DDBJ databases">
        <title>Insights into the chromosomal genome structure of Flemingia macrophylla.</title>
        <authorList>
            <person name="Ding Y."/>
            <person name="Zhao Y."/>
            <person name="Bi W."/>
            <person name="Wu M."/>
            <person name="Zhao G."/>
            <person name="Gong Y."/>
            <person name="Li W."/>
            <person name="Zhang P."/>
        </authorList>
    </citation>
    <scope>NUCLEOTIDE SEQUENCE [LARGE SCALE GENOMIC DNA]</scope>
    <source>
        <strain evidence="8">DYQJB</strain>
        <tissue evidence="8">Leaf</tissue>
    </source>
</reference>
<evidence type="ECO:0000313" key="9">
    <source>
        <dbReference type="Proteomes" id="UP001603857"/>
    </source>
</evidence>
<keyword evidence="9" id="KW-1185">Reference proteome</keyword>
<dbReference type="Pfam" id="PF06814">
    <property type="entry name" value="GOST_TM"/>
    <property type="match status" value="1"/>
</dbReference>
<evidence type="ECO:0000256" key="5">
    <source>
        <dbReference type="ARBA" id="ARBA00023136"/>
    </source>
</evidence>
<evidence type="ECO:0000256" key="1">
    <source>
        <dbReference type="ARBA" id="ARBA00004141"/>
    </source>
</evidence>
<dbReference type="EMBL" id="JBGMDY010000006">
    <property type="protein sequence ID" value="KAL2331634.1"/>
    <property type="molecule type" value="Genomic_DNA"/>
</dbReference>
<keyword evidence="2 6" id="KW-0812">Transmembrane</keyword>